<organism evidence="3 4">
    <name type="scientific">Labrys okinawensis</name>
    <dbReference type="NCBI Taxonomy" id="346911"/>
    <lineage>
        <taxon>Bacteria</taxon>
        <taxon>Pseudomonadati</taxon>
        <taxon>Pseudomonadota</taxon>
        <taxon>Alphaproteobacteria</taxon>
        <taxon>Hyphomicrobiales</taxon>
        <taxon>Xanthobacteraceae</taxon>
        <taxon>Labrys</taxon>
    </lineage>
</organism>
<dbReference type="AlphaFoldDB" id="A0A2S9Q3T7"/>
<feature type="region of interest" description="Disordered" evidence="1">
    <location>
        <begin position="1"/>
        <end position="71"/>
    </location>
</feature>
<name>A0A2S9Q3T7_9HYPH</name>
<proteinExistence type="predicted"/>
<evidence type="ECO:0000256" key="1">
    <source>
        <dbReference type="SAM" id="MobiDB-lite"/>
    </source>
</evidence>
<keyword evidence="2" id="KW-1133">Transmembrane helix</keyword>
<evidence type="ECO:0000313" key="3">
    <source>
        <dbReference type="EMBL" id="PRH83989.1"/>
    </source>
</evidence>
<feature type="transmembrane region" description="Helical" evidence="2">
    <location>
        <begin position="84"/>
        <end position="105"/>
    </location>
</feature>
<dbReference type="RefSeq" id="WP_105865625.1">
    <property type="nucleotide sequence ID" value="NZ_PUEJ01000017.1"/>
</dbReference>
<keyword evidence="4" id="KW-1185">Reference proteome</keyword>
<accession>A0A2S9Q3T7</accession>
<dbReference type="Proteomes" id="UP000237682">
    <property type="component" value="Unassembled WGS sequence"/>
</dbReference>
<keyword evidence="2" id="KW-0472">Membrane</keyword>
<comment type="caution">
    <text evidence="3">The sequence shown here is derived from an EMBL/GenBank/DDBJ whole genome shotgun (WGS) entry which is preliminary data.</text>
</comment>
<gene>
    <name evidence="3" type="ORF">C5L14_29440</name>
</gene>
<dbReference type="EMBL" id="PUEJ01000017">
    <property type="protein sequence ID" value="PRH83989.1"/>
    <property type="molecule type" value="Genomic_DNA"/>
</dbReference>
<evidence type="ECO:0000313" key="4">
    <source>
        <dbReference type="Proteomes" id="UP000237682"/>
    </source>
</evidence>
<protein>
    <submittedName>
        <fullName evidence="3">Uncharacterized protein</fullName>
    </submittedName>
</protein>
<reference evidence="3 4" key="1">
    <citation type="submission" date="2018-02" db="EMBL/GenBank/DDBJ databases">
        <title>Whole genome sequencing of endophytic bacterium.</title>
        <authorList>
            <person name="Eedara R."/>
            <person name="Podile A.R."/>
        </authorList>
    </citation>
    <scope>NUCLEOTIDE SEQUENCE [LARGE SCALE GENOMIC DNA]</scope>
    <source>
        <strain evidence="3 4">RP1T</strain>
    </source>
</reference>
<evidence type="ECO:0000256" key="2">
    <source>
        <dbReference type="SAM" id="Phobius"/>
    </source>
</evidence>
<feature type="compositionally biased region" description="Basic and acidic residues" evidence="1">
    <location>
        <begin position="7"/>
        <end position="18"/>
    </location>
</feature>
<dbReference type="OrthoDB" id="7306245at2"/>
<sequence length="108" mass="12093">MPNIDQLRARIDQGRNGDKIPFPDPAAAPLGTDDEAADTPPTPERLQMASRHEHHAAEAIGPGATDERSRPLDGRYRYWEQARAMVPLVVGFLIAAFCILIFTWWRLS</sequence>
<keyword evidence="2" id="KW-0812">Transmembrane</keyword>